<dbReference type="FunFam" id="3.80.30.20:FF:000001">
    <property type="entry name" value="tRNA-2-methylthio-N(6)-dimethylallyladenosine synthase 2"/>
    <property type="match status" value="1"/>
</dbReference>
<dbReference type="PANTHER" id="PTHR43837:SF1">
    <property type="entry name" value="RIBOSOMAL PROTEIN US12 METHYLTHIOTRANSFERASE RIMO"/>
    <property type="match status" value="1"/>
</dbReference>
<evidence type="ECO:0000256" key="3">
    <source>
        <dbReference type="ARBA" id="ARBA00022490"/>
    </source>
</evidence>
<dbReference type="Gene3D" id="3.40.50.12160">
    <property type="entry name" value="Methylthiotransferase, N-terminal domain"/>
    <property type="match status" value="1"/>
</dbReference>
<sequence length="491" mass="55509">MAFISPAIWRRQASRAETIRSLCKRQPSATAMQPVSTQHRSNTSPTTVSLVSLGCPKNVTDAEVMLSDMAKHNIKIQASDAENPADVVVVNTCGFVEDAKRESIDAILQAAEGKERGTKGVIITGCLAQRYADLLAEELPEVDAVVGFEHYHELPQRVRALAANEKQESLEKVKVGITDVPFRPEHERFRLGPKHSVYVRLAEGCSHSCTFCAIPGQFRGKFRSKDWDSLTKEIDTLVEAGAKELVFIAEDTNQFGMDFPPQETRRLSDLLHHVASNNTNAKWLRLLYCYPSYFTNELIEAIAQLDVVCKYIDMPLQHISDRILKRMNRPGRKHTEELLSRLRQEIPDLALRTTFIVGFPGETEEDHRELVDFIKTNRFNHAGFFVYSEEEGTPAATYDDQVPLEIREYRRDELVSIQQRIQEEIASERVGQVLHVLVDRIENGHSIGRCRFDAPEIDGCVHILQQIEPGTILKVRILGTSSFDLYGEPVE</sequence>
<dbReference type="PROSITE" id="PS50926">
    <property type="entry name" value="TRAM"/>
    <property type="match status" value="1"/>
</dbReference>
<evidence type="ECO:0000259" key="10">
    <source>
        <dbReference type="PROSITE" id="PS51449"/>
    </source>
</evidence>
<evidence type="ECO:0000256" key="8">
    <source>
        <dbReference type="SAM" id="MobiDB-lite"/>
    </source>
</evidence>
<evidence type="ECO:0000256" key="1">
    <source>
        <dbReference type="ARBA" id="ARBA00001966"/>
    </source>
</evidence>
<dbReference type="SFLD" id="SFLDS00029">
    <property type="entry name" value="Radical_SAM"/>
    <property type="match status" value="1"/>
</dbReference>
<reference evidence="12 13" key="1">
    <citation type="journal article" date="2018" name="Mol. Biol. Evol.">
        <title>Analysis of the draft genome of the red seaweed Gracilariopsis chorda provides insights into genome size evolution in Rhodophyta.</title>
        <authorList>
            <person name="Lee J."/>
            <person name="Yang E.C."/>
            <person name="Graf L."/>
            <person name="Yang J.H."/>
            <person name="Qiu H."/>
            <person name="Zel Zion U."/>
            <person name="Chan C.X."/>
            <person name="Stephens T.G."/>
            <person name="Weber A.P.M."/>
            <person name="Boo G.H."/>
            <person name="Boo S.M."/>
            <person name="Kim K.M."/>
            <person name="Shin Y."/>
            <person name="Jung M."/>
            <person name="Lee S.J."/>
            <person name="Yim H.S."/>
            <person name="Lee J.H."/>
            <person name="Bhattacharya D."/>
            <person name="Yoon H.S."/>
        </authorList>
    </citation>
    <scope>NUCLEOTIDE SEQUENCE [LARGE SCALE GENOMIC DNA]</scope>
    <source>
        <strain evidence="12 13">SKKU-2015</strain>
        <tissue evidence="12">Whole body</tissue>
    </source>
</reference>
<dbReference type="InterPro" id="IPR005839">
    <property type="entry name" value="Methylthiotransferase"/>
</dbReference>
<evidence type="ECO:0000256" key="4">
    <source>
        <dbReference type="ARBA" id="ARBA00022691"/>
    </source>
</evidence>
<gene>
    <name evidence="12" type="ORF">BWQ96_05015</name>
</gene>
<dbReference type="PANTHER" id="PTHR43837">
    <property type="entry name" value="RIBOSOMAL PROTEIN S12 METHYLTHIOTRANSFERASE RIMO"/>
    <property type="match status" value="1"/>
</dbReference>
<keyword evidence="12" id="KW-0808">Transferase</keyword>
<evidence type="ECO:0000259" key="11">
    <source>
        <dbReference type="PROSITE" id="PS51918"/>
    </source>
</evidence>
<evidence type="ECO:0000313" key="12">
    <source>
        <dbReference type="EMBL" id="PXF45249.1"/>
    </source>
</evidence>
<feature type="domain" description="Radical SAM core" evidence="11">
    <location>
        <begin position="191"/>
        <end position="424"/>
    </location>
</feature>
<keyword evidence="6" id="KW-0408">Iron</keyword>
<dbReference type="NCBIfam" id="TIGR00089">
    <property type="entry name" value="MiaB/RimO family radical SAM methylthiotransferase"/>
    <property type="match status" value="1"/>
</dbReference>
<keyword evidence="3" id="KW-0963">Cytoplasm</keyword>
<accession>A0A2V3IT21</accession>
<dbReference type="InterPro" id="IPR005840">
    <property type="entry name" value="Ribosomal_uS12_MeSTrfase_RimO"/>
</dbReference>
<dbReference type="InterPro" id="IPR007197">
    <property type="entry name" value="rSAM"/>
</dbReference>
<dbReference type="Pfam" id="PF18693">
    <property type="entry name" value="TRAM_2"/>
    <property type="match status" value="1"/>
</dbReference>
<dbReference type="InterPro" id="IPR006638">
    <property type="entry name" value="Elp3/MiaA/NifB-like_rSAM"/>
</dbReference>
<dbReference type="InterPro" id="IPR013848">
    <property type="entry name" value="Methylthiotransferase_N"/>
</dbReference>
<keyword evidence="12" id="KW-0689">Ribosomal protein</keyword>
<name>A0A2V3IT21_9FLOR</name>
<dbReference type="SFLD" id="SFLDG01061">
    <property type="entry name" value="methylthiotransferase"/>
    <property type="match status" value="1"/>
</dbReference>
<dbReference type="HAMAP" id="MF_01865">
    <property type="entry name" value="MTTase_RimO"/>
    <property type="match status" value="1"/>
</dbReference>
<comment type="cofactor">
    <cofactor evidence="1">
        <name>[4Fe-4S] cluster</name>
        <dbReference type="ChEBI" id="CHEBI:49883"/>
    </cofactor>
</comment>
<dbReference type="InterPro" id="IPR038135">
    <property type="entry name" value="Methylthiotransferase_N_sf"/>
</dbReference>
<keyword evidence="7" id="KW-0411">Iron-sulfur</keyword>
<feature type="region of interest" description="Disordered" evidence="8">
    <location>
        <begin position="26"/>
        <end position="47"/>
    </location>
</feature>
<evidence type="ECO:0000256" key="5">
    <source>
        <dbReference type="ARBA" id="ARBA00022723"/>
    </source>
</evidence>
<dbReference type="InterPro" id="IPR058240">
    <property type="entry name" value="rSAM_sf"/>
</dbReference>
<keyword evidence="4" id="KW-0949">S-adenosyl-L-methionine</keyword>
<evidence type="ECO:0000256" key="6">
    <source>
        <dbReference type="ARBA" id="ARBA00023004"/>
    </source>
</evidence>
<dbReference type="GO" id="GO:0051539">
    <property type="term" value="F:4 iron, 4 sulfur cluster binding"/>
    <property type="evidence" value="ECO:0007669"/>
    <property type="project" value="UniProtKB-KW"/>
</dbReference>
<keyword evidence="12" id="KW-0687">Ribonucleoprotein</keyword>
<dbReference type="PROSITE" id="PS51918">
    <property type="entry name" value="RADICAL_SAM"/>
    <property type="match status" value="1"/>
</dbReference>
<evidence type="ECO:0000313" key="13">
    <source>
        <dbReference type="Proteomes" id="UP000247409"/>
    </source>
</evidence>
<dbReference type="EMBL" id="NBIV01000066">
    <property type="protein sequence ID" value="PXF45249.1"/>
    <property type="molecule type" value="Genomic_DNA"/>
</dbReference>
<dbReference type="Pfam" id="PF00919">
    <property type="entry name" value="UPF0004"/>
    <property type="match status" value="1"/>
</dbReference>
<dbReference type="Pfam" id="PF04055">
    <property type="entry name" value="Radical_SAM"/>
    <property type="match status" value="1"/>
</dbReference>
<dbReference type="GO" id="GO:0006400">
    <property type="term" value="P:tRNA modification"/>
    <property type="evidence" value="ECO:0007669"/>
    <property type="project" value="InterPro"/>
</dbReference>
<keyword evidence="13" id="KW-1185">Reference proteome</keyword>
<dbReference type="STRING" id="448386.A0A2V3IT21"/>
<dbReference type="InterPro" id="IPR023404">
    <property type="entry name" value="rSAM_horseshoe"/>
</dbReference>
<dbReference type="OrthoDB" id="190098at2759"/>
<dbReference type="GO" id="GO:0005829">
    <property type="term" value="C:cytosol"/>
    <property type="evidence" value="ECO:0007669"/>
    <property type="project" value="TreeGrafter"/>
</dbReference>
<evidence type="ECO:0000256" key="7">
    <source>
        <dbReference type="ARBA" id="ARBA00023014"/>
    </source>
</evidence>
<organism evidence="12 13">
    <name type="scientific">Gracilariopsis chorda</name>
    <dbReference type="NCBI Taxonomy" id="448386"/>
    <lineage>
        <taxon>Eukaryota</taxon>
        <taxon>Rhodophyta</taxon>
        <taxon>Florideophyceae</taxon>
        <taxon>Rhodymeniophycidae</taxon>
        <taxon>Gracilariales</taxon>
        <taxon>Gracilariaceae</taxon>
        <taxon>Gracilariopsis</taxon>
    </lineage>
</organism>
<keyword evidence="2" id="KW-0004">4Fe-4S</keyword>
<feature type="compositionally biased region" description="Polar residues" evidence="8">
    <location>
        <begin position="27"/>
        <end position="47"/>
    </location>
</feature>
<dbReference type="CDD" id="cd01335">
    <property type="entry name" value="Radical_SAM"/>
    <property type="match status" value="1"/>
</dbReference>
<dbReference type="SFLD" id="SFLDG01082">
    <property type="entry name" value="B12-binding_domain_containing"/>
    <property type="match status" value="1"/>
</dbReference>
<proteinExistence type="inferred from homology"/>
<feature type="domain" description="MTTase N-terminal" evidence="10">
    <location>
        <begin position="46"/>
        <end position="163"/>
    </location>
</feature>
<dbReference type="InterPro" id="IPR002792">
    <property type="entry name" value="TRAM_dom"/>
</dbReference>
<dbReference type="Gene3D" id="2.40.50.140">
    <property type="entry name" value="Nucleic acid-binding proteins"/>
    <property type="match status" value="1"/>
</dbReference>
<evidence type="ECO:0000256" key="2">
    <source>
        <dbReference type="ARBA" id="ARBA00022485"/>
    </source>
</evidence>
<dbReference type="GO" id="GO:0005840">
    <property type="term" value="C:ribosome"/>
    <property type="evidence" value="ECO:0007669"/>
    <property type="project" value="UniProtKB-KW"/>
</dbReference>
<dbReference type="SUPFAM" id="SSF102114">
    <property type="entry name" value="Radical SAM enzymes"/>
    <property type="match status" value="1"/>
</dbReference>
<feature type="domain" description="TRAM" evidence="9">
    <location>
        <begin position="427"/>
        <end position="491"/>
    </location>
</feature>
<dbReference type="NCBIfam" id="TIGR01125">
    <property type="entry name" value="30S ribosomal protein S12 methylthiotransferase RimO"/>
    <property type="match status" value="1"/>
</dbReference>
<evidence type="ECO:0000259" key="9">
    <source>
        <dbReference type="PROSITE" id="PS50926"/>
    </source>
</evidence>
<dbReference type="GO" id="GO:0046872">
    <property type="term" value="F:metal ion binding"/>
    <property type="evidence" value="ECO:0007669"/>
    <property type="project" value="UniProtKB-KW"/>
</dbReference>
<comment type="caution">
    <text evidence="12">The sequence shown here is derived from an EMBL/GenBank/DDBJ whole genome shotgun (WGS) entry which is preliminary data.</text>
</comment>
<dbReference type="SMART" id="SM00729">
    <property type="entry name" value="Elp3"/>
    <property type="match status" value="1"/>
</dbReference>
<dbReference type="Gene3D" id="3.80.30.20">
    <property type="entry name" value="tm_1862 like domain"/>
    <property type="match status" value="1"/>
</dbReference>
<dbReference type="SFLD" id="SFLDF00274">
    <property type="entry name" value="ribosomal_protein_S12_methylth"/>
    <property type="match status" value="1"/>
</dbReference>
<dbReference type="GO" id="GO:0035599">
    <property type="term" value="F:aspartic acid methylthiotransferase activity"/>
    <property type="evidence" value="ECO:0007669"/>
    <property type="project" value="TreeGrafter"/>
</dbReference>
<dbReference type="Proteomes" id="UP000247409">
    <property type="component" value="Unassembled WGS sequence"/>
</dbReference>
<keyword evidence="5" id="KW-0479">Metal-binding</keyword>
<dbReference type="InterPro" id="IPR012340">
    <property type="entry name" value="NA-bd_OB-fold"/>
</dbReference>
<protein>
    <submittedName>
        <fullName evidence="12">Ribosomal protein S12 methylthiotransferase RimO</fullName>
    </submittedName>
</protein>
<dbReference type="PROSITE" id="PS51449">
    <property type="entry name" value="MTTASE_N"/>
    <property type="match status" value="1"/>
</dbReference>
<dbReference type="AlphaFoldDB" id="A0A2V3IT21"/>